<keyword evidence="1 3" id="KW-0597">Phosphoprotein</keyword>
<dbReference type="PANTHER" id="PTHR45339">
    <property type="entry name" value="HYBRID SIGNAL TRANSDUCTION HISTIDINE KINASE J"/>
    <property type="match status" value="1"/>
</dbReference>
<evidence type="ECO:0000259" key="5">
    <source>
        <dbReference type="PROSITE" id="PS50110"/>
    </source>
</evidence>
<evidence type="ECO:0000256" key="4">
    <source>
        <dbReference type="SAM" id="Phobius"/>
    </source>
</evidence>
<comment type="caution">
    <text evidence="6">The sequence shown here is derived from an EMBL/GenBank/DDBJ whole genome shotgun (WGS) entry which is preliminary data.</text>
</comment>
<evidence type="ECO:0000256" key="2">
    <source>
        <dbReference type="ARBA" id="ARBA00023012"/>
    </source>
</evidence>
<evidence type="ECO:0000313" key="6">
    <source>
        <dbReference type="EMBL" id="NLS14423.1"/>
    </source>
</evidence>
<feature type="modified residue" description="4-aspartylphosphate" evidence="3">
    <location>
        <position position="683"/>
    </location>
</feature>
<sequence length="759" mass="84836">MNDVKPYPLTISAIRISIAISLLLTAAGVYLLLSWARVDSFAQTKATPLLVAAEALNQRIMAQRELLQACALQPSCAITQDNIEKLREALTQFRSVASENKSEVSLVGAVEYTALELALNRFQASAQSQEDRLTLYIELTSSFQQIEANYAALVTKISTDTLMQKNRFFIWLMGIIAVLVAVAFVSNLWTIMRLRQSNANERKVVTEFEQLARELQKIDAERLDTLLNDTSINRQQRQIYARLKRTFSDLENQKRANDLYKQLYSLIGYEIRGITNTISGGVQYLSSDNDKNGQAMVKEVTTAAQTLAELAENYNRLISQGADSKAHEFSLLSLLSELMLHVNAKAMRNQTPLETLFDETLPSRVEGRQTQLFWVLFLQIADAISRHATQPLFISVTSGAAADAGKTQLTLSLHFLTSFDIALNKLSALHWRELETPTGSKDDLANAVLGSEMGYHSQWHQSGKQVRFQLHFDVKAKNFHASNALLENKKLMLCSEYALRRDVLHQTLTRAGADVSLVSSPAELLTQHPHFHQFDALLLADCFEPSKLRSLAKTVQKQCMQNEAQHGLRPQLIVYNNTLYGHLSHSTNDGANALSPVPFIDAQLSAPMMGFESLPQLASILAAAQHREHDQPTRFLIVEDDRVQQILLKRILAKQEYNADSVSDGADAVAYIMKQRSDIIFMDCIMPGMNGIEATKRIRQFEKNEGISPCTIIGATALSSQNEHQSCIAAGMDFVVSKPYKQDEIIKVINKYAAAQRLN</sequence>
<reference evidence="6 7" key="1">
    <citation type="submission" date="2020-04" db="EMBL/GenBank/DDBJ databases">
        <title>Vibrio sp. SM6, a novel species isolated from seawater.</title>
        <authorList>
            <person name="Wang X."/>
        </authorList>
    </citation>
    <scope>NUCLEOTIDE SEQUENCE [LARGE SCALE GENOMIC DNA]</scope>
    <source>
        <strain evidence="6 7">SM6</strain>
    </source>
</reference>
<keyword evidence="4" id="KW-0812">Transmembrane</keyword>
<dbReference type="Pfam" id="PF00072">
    <property type="entry name" value="Response_reg"/>
    <property type="match status" value="1"/>
</dbReference>
<feature type="transmembrane region" description="Helical" evidence="4">
    <location>
        <begin position="12"/>
        <end position="33"/>
    </location>
</feature>
<dbReference type="AlphaFoldDB" id="A0A7X8YHT1"/>
<keyword evidence="4" id="KW-0472">Membrane</keyword>
<dbReference type="Gene3D" id="3.40.50.2300">
    <property type="match status" value="1"/>
</dbReference>
<gene>
    <name evidence="6" type="ORF">HGP28_16205</name>
</gene>
<dbReference type="CDD" id="cd17546">
    <property type="entry name" value="REC_hyHK_CKI1_RcsC-like"/>
    <property type="match status" value="1"/>
</dbReference>
<dbReference type="Proteomes" id="UP000535589">
    <property type="component" value="Unassembled WGS sequence"/>
</dbReference>
<keyword evidence="7" id="KW-1185">Reference proteome</keyword>
<evidence type="ECO:0000256" key="3">
    <source>
        <dbReference type="PROSITE-ProRule" id="PRU00169"/>
    </source>
</evidence>
<evidence type="ECO:0000256" key="1">
    <source>
        <dbReference type="ARBA" id="ARBA00022553"/>
    </source>
</evidence>
<feature type="domain" description="Response regulatory" evidence="5">
    <location>
        <begin position="634"/>
        <end position="753"/>
    </location>
</feature>
<organism evidence="6 7">
    <name type="scientific">Vibrio agarilyticus</name>
    <dbReference type="NCBI Taxonomy" id="2726741"/>
    <lineage>
        <taxon>Bacteria</taxon>
        <taxon>Pseudomonadati</taxon>
        <taxon>Pseudomonadota</taxon>
        <taxon>Gammaproteobacteria</taxon>
        <taxon>Vibrionales</taxon>
        <taxon>Vibrionaceae</taxon>
        <taxon>Vibrio</taxon>
    </lineage>
</organism>
<keyword evidence="2" id="KW-0902">Two-component regulatory system</keyword>
<evidence type="ECO:0000313" key="7">
    <source>
        <dbReference type="Proteomes" id="UP000535589"/>
    </source>
</evidence>
<dbReference type="PANTHER" id="PTHR45339:SF1">
    <property type="entry name" value="HYBRID SIGNAL TRANSDUCTION HISTIDINE KINASE J"/>
    <property type="match status" value="1"/>
</dbReference>
<name>A0A7X8YHT1_9VIBR</name>
<dbReference type="PROSITE" id="PS50110">
    <property type="entry name" value="RESPONSE_REGULATORY"/>
    <property type="match status" value="1"/>
</dbReference>
<dbReference type="InterPro" id="IPR011006">
    <property type="entry name" value="CheY-like_superfamily"/>
</dbReference>
<dbReference type="SMART" id="SM00448">
    <property type="entry name" value="REC"/>
    <property type="match status" value="1"/>
</dbReference>
<dbReference type="GO" id="GO:0000160">
    <property type="term" value="P:phosphorelay signal transduction system"/>
    <property type="evidence" value="ECO:0007669"/>
    <property type="project" value="UniProtKB-KW"/>
</dbReference>
<feature type="transmembrane region" description="Helical" evidence="4">
    <location>
        <begin position="168"/>
        <end position="192"/>
    </location>
</feature>
<protein>
    <submittedName>
        <fullName evidence="6">Response regulator</fullName>
    </submittedName>
</protein>
<proteinExistence type="predicted"/>
<dbReference type="SUPFAM" id="SSF52172">
    <property type="entry name" value="CheY-like"/>
    <property type="match status" value="1"/>
</dbReference>
<dbReference type="EMBL" id="JABAIK010000020">
    <property type="protein sequence ID" value="NLS14423.1"/>
    <property type="molecule type" value="Genomic_DNA"/>
</dbReference>
<dbReference type="InterPro" id="IPR001789">
    <property type="entry name" value="Sig_transdc_resp-reg_receiver"/>
</dbReference>
<accession>A0A7X8YHT1</accession>
<keyword evidence="4" id="KW-1133">Transmembrane helix</keyword>
<dbReference type="RefSeq" id="WP_168837518.1">
    <property type="nucleotide sequence ID" value="NZ_JABAIK010000020.1"/>
</dbReference>